<keyword evidence="1" id="KW-1133">Transmembrane helix</keyword>
<dbReference type="Proteomes" id="UP000304941">
    <property type="component" value="Unassembled WGS sequence"/>
</dbReference>
<evidence type="ECO:0000313" key="3">
    <source>
        <dbReference type="Proteomes" id="UP000304941"/>
    </source>
</evidence>
<comment type="caution">
    <text evidence="2">The sequence shown here is derived from an EMBL/GenBank/DDBJ whole genome shotgun (WGS) entry which is preliminary data.</text>
</comment>
<feature type="non-terminal residue" evidence="2">
    <location>
        <position position="42"/>
    </location>
</feature>
<keyword evidence="3" id="KW-1185">Reference proteome</keyword>
<organism evidence="2 3">
    <name type="scientific">Pseudomonas edaphica</name>
    <dbReference type="NCBI Taxonomy" id="2006980"/>
    <lineage>
        <taxon>Bacteria</taxon>
        <taxon>Pseudomonadati</taxon>
        <taxon>Pseudomonadota</taxon>
        <taxon>Gammaproteobacteria</taxon>
        <taxon>Pseudomonadales</taxon>
        <taxon>Pseudomonadaceae</taxon>
        <taxon>Pseudomonas</taxon>
    </lineage>
</organism>
<keyword evidence="1" id="KW-0812">Transmembrane</keyword>
<keyword evidence="1" id="KW-0472">Membrane</keyword>
<protein>
    <submittedName>
        <fullName evidence="2">Prepilin peptidase</fullName>
    </submittedName>
</protein>
<evidence type="ECO:0000256" key="1">
    <source>
        <dbReference type="SAM" id="Phobius"/>
    </source>
</evidence>
<reference evidence="2 3" key="1">
    <citation type="submission" date="2019-05" db="EMBL/GenBank/DDBJ databases">
        <title>Pseudomonas edaphica sp. nov., isolated from rhizospheric soil of Cistus ladanifer L. in Spain.</title>
        <authorList>
            <person name="Peix A."/>
        </authorList>
    </citation>
    <scope>NUCLEOTIDE SEQUENCE [LARGE SCALE GENOMIC DNA]</scope>
    <source>
        <strain evidence="2 3">RD25</strain>
    </source>
</reference>
<sequence>MSLLLGEQPWVFVGMALVLGLIVGSFLNVLVWRLPKMLVREW</sequence>
<dbReference type="EMBL" id="VBVZ01000651">
    <property type="protein sequence ID" value="TLG87992.1"/>
    <property type="molecule type" value="Genomic_DNA"/>
</dbReference>
<proteinExistence type="predicted"/>
<accession>A0ABY2TX24</accession>
<gene>
    <name evidence="2" type="ORF">FEM54_28310</name>
</gene>
<name>A0ABY2TX24_9PSED</name>
<evidence type="ECO:0000313" key="2">
    <source>
        <dbReference type="EMBL" id="TLG87992.1"/>
    </source>
</evidence>
<feature type="transmembrane region" description="Helical" evidence="1">
    <location>
        <begin position="12"/>
        <end position="32"/>
    </location>
</feature>